<feature type="domain" description="DUF218" evidence="2">
    <location>
        <begin position="162"/>
        <end position="307"/>
    </location>
</feature>
<dbReference type="RefSeq" id="WP_039676908.1">
    <property type="nucleotide sequence ID" value="NZ_JAQDSC010000001.1"/>
</dbReference>
<proteinExistence type="predicted"/>
<protein>
    <submittedName>
        <fullName evidence="3">Membrane protein</fullName>
    </submittedName>
</protein>
<dbReference type="EMBL" id="JWIY01000001">
    <property type="protein sequence ID" value="KIC78372.1"/>
    <property type="molecule type" value="Genomic_DNA"/>
</dbReference>
<dbReference type="Pfam" id="PF02698">
    <property type="entry name" value="DUF218"/>
    <property type="match status" value="1"/>
</dbReference>
<sequence>MVLHLIWLLPALLFLVLFYIEPRRLFNAYLLSIVLILFSAIVSGLFVIHMEQLVNRNLAMLSLLILALFIPLSVIISTIYLIFNGRQMITFEGRRLANLLSLFYGLAIALSLALTFFFPHFIFLHKILSLTNGLLIYGSYLYASYILYGFVYNIFPVIKRPDYLIILGSGLIGDRIPPLLAQRLEKGKTMYEKFHNHPKIVVSGGQGVDEPIAEAEAMAQYLRQVGIPQEDIIIERQSTNTLENLQFSKTILDEKSKENYYCLVITNSFHSLRAGIYMRKLGLKGRSIGSRTALYFLPSAWIRETIGLIVLYWKWHAIFLGFYFIIWLINLFR</sequence>
<name>A0A0C1KHH4_STRCV</name>
<feature type="transmembrane region" description="Helical" evidence="1">
    <location>
        <begin position="315"/>
        <end position="332"/>
    </location>
</feature>
<comment type="caution">
    <text evidence="3">The sequence shown here is derived from an EMBL/GenBank/DDBJ whole genome shotgun (WGS) entry which is preliminary data.</text>
</comment>
<evidence type="ECO:0000259" key="2">
    <source>
        <dbReference type="Pfam" id="PF02698"/>
    </source>
</evidence>
<dbReference type="PANTHER" id="PTHR30336">
    <property type="entry name" value="INNER MEMBRANE PROTEIN, PROBABLE PERMEASE"/>
    <property type="match status" value="1"/>
</dbReference>
<accession>A0A0C1KHH4</accession>
<dbReference type="GO" id="GO:0043164">
    <property type="term" value="P:Gram-negative-bacterium-type cell wall biogenesis"/>
    <property type="evidence" value="ECO:0007669"/>
    <property type="project" value="TreeGrafter"/>
</dbReference>
<feature type="transmembrane region" description="Helical" evidence="1">
    <location>
        <begin position="134"/>
        <end position="151"/>
    </location>
</feature>
<evidence type="ECO:0000313" key="4">
    <source>
        <dbReference type="Proteomes" id="UP000031339"/>
    </source>
</evidence>
<dbReference type="OrthoDB" id="9782395at2"/>
<dbReference type="GO" id="GO:0005886">
    <property type="term" value="C:plasma membrane"/>
    <property type="evidence" value="ECO:0007669"/>
    <property type="project" value="TreeGrafter"/>
</dbReference>
<dbReference type="eggNOG" id="COG1434">
    <property type="taxonomic scope" value="Bacteria"/>
</dbReference>
<evidence type="ECO:0000313" key="3">
    <source>
        <dbReference type="EMBL" id="KIC78372.1"/>
    </source>
</evidence>
<gene>
    <name evidence="3" type="ORF">RN79_02015</name>
</gene>
<organism evidence="3 4">
    <name type="scientific">Streptococcus constellatus</name>
    <dbReference type="NCBI Taxonomy" id="76860"/>
    <lineage>
        <taxon>Bacteria</taxon>
        <taxon>Bacillati</taxon>
        <taxon>Bacillota</taxon>
        <taxon>Bacilli</taxon>
        <taxon>Lactobacillales</taxon>
        <taxon>Streptococcaceae</taxon>
        <taxon>Streptococcus</taxon>
        <taxon>Streptococcus anginosus group</taxon>
    </lineage>
</organism>
<dbReference type="AlphaFoldDB" id="A0A0C1KHH4"/>
<feature type="transmembrane region" description="Helical" evidence="1">
    <location>
        <begin position="60"/>
        <end position="83"/>
    </location>
</feature>
<keyword evidence="1" id="KW-0472">Membrane</keyword>
<dbReference type="InterPro" id="IPR014729">
    <property type="entry name" value="Rossmann-like_a/b/a_fold"/>
</dbReference>
<feature type="transmembrane region" description="Helical" evidence="1">
    <location>
        <begin position="28"/>
        <end position="48"/>
    </location>
</feature>
<dbReference type="InterPro" id="IPR003848">
    <property type="entry name" value="DUF218"/>
</dbReference>
<keyword evidence="1" id="KW-0812">Transmembrane</keyword>
<feature type="transmembrane region" description="Helical" evidence="1">
    <location>
        <begin position="103"/>
        <end position="122"/>
    </location>
</feature>
<dbReference type="InterPro" id="IPR051599">
    <property type="entry name" value="Cell_Envelope_Assoc"/>
</dbReference>
<dbReference type="Proteomes" id="UP000031339">
    <property type="component" value="Unassembled WGS sequence"/>
</dbReference>
<dbReference type="Gene3D" id="3.40.50.620">
    <property type="entry name" value="HUPs"/>
    <property type="match status" value="1"/>
</dbReference>
<dbReference type="GO" id="GO:0000270">
    <property type="term" value="P:peptidoglycan metabolic process"/>
    <property type="evidence" value="ECO:0007669"/>
    <property type="project" value="TreeGrafter"/>
</dbReference>
<dbReference type="CDD" id="cd06259">
    <property type="entry name" value="YdcF-like"/>
    <property type="match status" value="1"/>
</dbReference>
<keyword evidence="1" id="KW-1133">Transmembrane helix</keyword>
<evidence type="ECO:0000256" key="1">
    <source>
        <dbReference type="SAM" id="Phobius"/>
    </source>
</evidence>
<dbReference type="PANTHER" id="PTHR30336:SF18">
    <property type="entry name" value="MEMBRANE PROTEIN"/>
    <property type="match status" value="1"/>
</dbReference>
<reference evidence="3 4" key="1">
    <citation type="submission" date="2014-12" db="EMBL/GenBank/DDBJ databases">
        <title>Partial genome sequence of Streptococcus constellatus KCOM 1650 (= ChDC B144).</title>
        <authorList>
            <person name="Kook J.-K."/>
            <person name="Park S.-N."/>
            <person name="Lim Y.K."/>
            <person name="Jo E."/>
        </authorList>
    </citation>
    <scope>NUCLEOTIDE SEQUENCE [LARGE SCALE GENOMIC DNA]</scope>
    <source>
        <strain evidence="3 4">KCOM 1650</strain>
    </source>
</reference>